<dbReference type="AlphaFoldDB" id="A0A9W6UTT9"/>
<dbReference type="Pfam" id="PF09709">
    <property type="entry name" value="Cas_Csd1"/>
    <property type="match status" value="1"/>
</dbReference>
<organism evidence="1 2">
    <name type="scientific">Actinomadura rubrobrunea</name>
    <dbReference type="NCBI Taxonomy" id="115335"/>
    <lineage>
        <taxon>Bacteria</taxon>
        <taxon>Bacillati</taxon>
        <taxon>Actinomycetota</taxon>
        <taxon>Actinomycetes</taxon>
        <taxon>Streptosporangiales</taxon>
        <taxon>Thermomonosporaceae</taxon>
        <taxon>Actinomadura</taxon>
    </lineage>
</organism>
<accession>A0A9W6UTT9</accession>
<name>A0A9W6UTT9_9ACTN</name>
<reference evidence="1" key="1">
    <citation type="submission" date="2023-02" db="EMBL/GenBank/DDBJ databases">
        <title>Actinomadura rubrobrunea NBRC 14622.</title>
        <authorList>
            <person name="Ichikawa N."/>
            <person name="Sato H."/>
            <person name="Tonouchi N."/>
        </authorList>
    </citation>
    <scope>NUCLEOTIDE SEQUENCE</scope>
    <source>
        <strain evidence="1">NBRC 14622</strain>
    </source>
</reference>
<gene>
    <name evidence="1" type="ORF">Arub01_22200</name>
</gene>
<evidence type="ECO:0000313" key="2">
    <source>
        <dbReference type="Proteomes" id="UP001165124"/>
    </source>
</evidence>
<evidence type="ECO:0000313" key="1">
    <source>
        <dbReference type="EMBL" id="GLW63976.1"/>
    </source>
</evidence>
<dbReference type="Proteomes" id="UP001165124">
    <property type="component" value="Unassembled WGS sequence"/>
</dbReference>
<dbReference type="InterPro" id="IPR010144">
    <property type="entry name" value="CRISPR-assoc_prot_Csd1-typ"/>
</dbReference>
<keyword evidence="2" id="KW-1185">Reference proteome</keyword>
<dbReference type="EMBL" id="BSRZ01000004">
    <property type="protein sequence ID" value="GLW63976.1"/>
    <property type="molecule type" value="Genomic_DNA"/>
</dbReference>
<comment type="caution">
    <text evidence="1">The sequence shown here is derived from an EMBL/GenBank/DDBJ whole genome shotgun (WGS) entry which is preliminary data.</text>
</comment>
<sequence length="320" mass="35008">MLIHRLVEYAERPGSDLPPPYYRPKQVHWVLVVDERGESGRFVDRRPAKGSKDQPLTVNAPYAYRSGKTPPPYLLVDTAQYVLARPKSDLSDGRSSTKAQEEAIRRNGEYVALVRAWADSAPEEPLAQAMRRFVDAGGLRSLPVPEEVAHGDNVAVMIAGQWLHDLPSARRAWAEVVRDRKGGAREICLVCGDEGDLLATIPESIKSGAIPTSGPGKDAQLISINTAAQGRGGVLQLANTPVCERCGSRAMAALNSLLADPDRRRRDSESVTVWWTREPVEDDPLGALDDPTPETVGRLLDSLQHRPDPIAAEEVDTNAY</sequence>
<protein>
    <recommendedName>
        <fullName evidence="3">Type I-C CRISPR-associated protein Cas8c/Csd1</fullName>
    </recommendedName>
</protein>
<proteinExistence type="predicted"/>
<evidence type="ECO:0008006" key="3">
    <source>
        <dbReference type="Google" id="ProtNLM"/>
    </source>
</evidence>